<dbReference type="GO" id="GO:1990281">
    <property type="term" value="C:efflux pump complex"/>
    <property type="evidence" value="ECO:0007669"/>
    <property type="project" value="TreeGrafter"/>
</dbReference>
<feature type="signal peptide" evidence="2">
    <location>
        <begin position="1"/>
        <end position="26"/>
    </location>
</feature>
<dbReference type="Pfam" id="PF25989">
    <property type="entry name" value="YknX_C"/>
    <property type="match status" value="1"/>
</dbReference>
<feature type="domain" description="YknX-like C-terminal permuted SH3-like" evidence="5">
    <location>
        <begin position="298"/>
        <end position="364"/>
    </location>
</feature>
<dbReference type="NCBIfam" id="TIGR01730">
    <property type="entry name" value="RND_mfp"/>
    <property type="match status" value="1"/>
</dbReference>
<dbReference type="Pfam" id="PF25954">
    <property type="entry name" value="Beta-barrel_RND_2"/>
    <property type="match status" value="1"/>
</dbReference>
<gene>
    <name evidence="6" type="ORF">DCC81_01910</name>
</gene>
<dbReference type="PANTHER" id="PTHR30469">
    <property type="entry name" value="MULTIDRUG RESISTANCE PROTEIN MDTA"/>
    <property type="match status" value="1"/>
</dbReference>
<protein>
    <submittedName>
        <fullName evidence="6">Efflux RND transporter periplasmic adaptor subunit</fullName>
    </submittedName>
</protein>
<dbReference type="Gene3D" id="2.40.30.170">
    <property type="match status" value="1"/>
</dbReference>
<keyword evidence="2" id="KW-0732">Signal</keyword>
<organism evidence="6 7">
    <name type="scientific">Chitinophaga parva</name>
    <dbReference type="NCBI Taxonomy" id="2169414"/>
    <lineage>
        <taxon>Bacteria</taxon>
        <taxon>Pseudomonadati</taxon>
        <taxon>Bacteroidota</taxon>
        <taxon>Chitinophagia</taxon>
        <taxon>Chitinophagales</taxon>
        <taxon>Chitinophagaceae</taxon>
        <taxon>Chitinophaga</taxon>
    </lineage>
</organism>
<dbReference type="OrthoDB" id="9806939at2"/>
<dbReference type="InterPro" id="IPR058792">
    <property type="entry name" value="Beta-barrel_RND_2"/>
</dbReference>
<reference evidence="6 7" key="1">
    <citation type="submission" date="2018-04" db="EMBL/GenBank/DDBJ databases">
        <title>Chitinophaga fuyangensis sp. nov., isolated from soil in a chemical factory.</title>
        <authorList>
            <person name="Chen K."/>
        </authorList>
    </citation>
    <scope>NUCLEOTIDE SEQUENCE [LARGE SCALE GENOMIC DNA]</scope>
    <source>
        <strain evidence="6 7">LY-1</strain>
    </source>
</reference>
<name>A0A2T7BKR7_9BACT</name>
<dbReference type="SUPFAM" id="SSF111369">
    <property type="entry name" value="HlyD-like secretion proteins"/>
    <property type="match status" value="1"/>
</dbReference>
<sequence>MKYMLLAALALPAAGILLPACHSSQAEDNKGAENGPTQVKAVSLERTQLENVLELPGEIKPYQFADLYAKFTSYVKTVNVDMGSQVSSGQVLMTLEAPEMNTQLLEAQSRLHNKEAVYQASRSTYDRMLKTSKIPGTISPNDLEIAFSKMSADSAELLSARSSLREIQELLGYLTIRAPFNGIITVRNVHPGAYVGPAGKGSDKPLLRLEEQNRLRLSIAVPETYTSSLQNTGVVHFTVRSLPGDTFTARVNRVAGSLDTRLRAEMLEMDINNTDKKLLPGMYAEVHIDLPGSHDTFVVPKGAVITTSEKVFVIKVVNNKATWVPVRKGNESNGKVEIFGNLADGDAIVTNGSDEIKDGQPVQVTKNE</sequence>
<dbReference type="Gene3D" id="2.40.420.20">
    <property type="match status" value="1"/>
</dbReference>
<dbReference type="InterPro" id="IPR058647">
    <property type="entry name" value="BSH_CzcB-like"/>
</dbReference>
<dbReference type="GO" id="GO:0015562">
    <property type="term" value="F:efflux transmembrane transporter activity"/>
    <property type="evidence" value="ECO:0007669"/>
    <property type="project" value="TreeGrafter"/>
</dbReference>
<evidence type="ECO:0000313" key="6">
    <source>
        <dbReference type="EMBL" id="PUZ28265.1"/>
    </source>
</evidence>
<dbReference type="EMBL" id="QCYK01000001">
    <property type="protein sequence ID" value="PUZ28265.1"/>
    <property type="molecule type" value="Genomic_DNA"/>
</dbReference>
<dbReference type="InterPro" id="IPR058637">
    <property type="entry name" value="YknX-like_C"/>
</dbReference>
<proteinExistence type="inferred from homology"/>
<feature type="domain" description="CusB-like beta-barrel" evidence="3">
    <location>
        <begin position="217"/>
        <end position="288"/>
    </location>
</feature>
<accession>A0A2T7BKR7</accession>
<feature type="chain" id="PRO_5015427365" evidence="2">
    <location>
        <begin position="27"/>
        <end position="368"/>
    </location>
</feature>
<dbReference type="PANTHER" id="PTHR30469:SF37">
    <property type="entry name" value="RAGD PROTEIN"/>
    <property type="match status" value="1"/>
</dbReference>
<evidence type="ECO:0000313" key="7">
    <source>
        <dbReference type="Proteomes" id="UP000244450"/>
    </source>
</evidence>
<evidence type="ECO:0000259" key="3">
    <source>
        <dbReference type="Pfam" id="PF25954"/>
    </source>
</evidence>
<evidence type="ECO:0000256" key="2">
    <source>
        <dbReference type="SAM" id="SignalP"/>
    </source>
</evidence>
<dbReference type="Gene3D" id="1.10.287.470">
    <property type="entry name" value="Helix hairpin bin"/>
    <property type="match status" value="1"/>
</dbReference>
<dbReference type="InterPro" id="IPR006143">
    <property type="entry name" value="RND_pump_MFP"/>
</dbReference>
<dbReference type="AlphaFoldDB" id="A0A2T7BKR7"/>
<dbReference type="Gene3D" id="2.40.50.100">
    <property type="match status" value="1"/>
</dbReference>
<evidence type="ECO:0000259" key="5">
    <source>
        <dbReference type="Pfam" id="PF25989"/>
    </source>
</evidence>
<comment type="similarity">
    <text evidence="1">Belongs to the membrane fusion protein (MFP) (TC 8.A.1) family.</text>
</comment>
<evidence type="ECO:0000259" key="4">
    <source>
        <dbReference type="Pfam" id="PF25973"/>
    </source>
</evidence>
<dbReference type="Proteomes" id="UP000244450">
    <property type="component" value="Unassembled WGS sequence"/>
</dbReference>
<evidence type="ECO:0000256" key="1">
    <source>
        <dbReference type="ARBA" id="ARBA00009477"/>
    </source>
</evidence>
<keyword evidence="7" id="KW-1185">Reference proteome</keyword>
<comment type="caution">
    <text evidence="6">The sequence shown here is derived from an EMBL/GenBank/DDBJ whole genome shotgun (WGS) entry which is preliminary data.</text>
</comment>
<dbReference type="Pfam" id="PF25973">
    <property type="entry name" value="BSH_CzcB"/>
    <property type="match status" value="1"/>
</dbReference>
<feature type="domain" description="CzcB-like barrel-sandwich hybrid" evidence="4">
    <location>
        <begin position="65"/>
        <end position="196"/>
    </location>
</feature>